<reference evidence="3" key="1">
    <citation type="submission" date="2025-08" db="UniProtKB">
        <authorList>
            <consortium name="RefSeq"/>
        </authorList>
    </citation>
    <scope>IDENTIFICATION</scope>
</reference>
<feature type="region of interest" description="Disordered" evidence="1">
    <location>
        <begin position="27"/>
        <end position="147"/>
    </location>
</feature>
<keyword evidence="2" id="KW-1185">Reference proteome</keyword>
<organism evidence="2 3">
    <name type="scientific">Lipotes vexillifer</name>
    <name type="common">Yangtze river dolphin</name>
    <dbReference type="NCBI Taxonomy" id="118797"/>
    <lineage>
        <taxon>Eukaryota</taxon>
        <taxon>Metazoa</taxon>
        <taxon>Chordata</taxon>
        <taxon>Craniata</taxon>
        <taxon>Vertebrata</taxon>
        <taxon>Euteleostomi</taxon>
        <taxon>Mammalia</taxon>
        <taxon>Eutheria</taxon>
        <taxon>Laurasiatheria</taxon>
        <taxon>Artiodactyla</taxon>
        <taxon>Whippomorpha</taxon>
        <taxon>Cetacea</taxon>
        <taxon>Odontoceti</taxon>
        <taxon>Lipotidae</taxon>
        <taxon>Lipotes</taxon>
    </lineage>
</organism>
<feature type="compositionally biased region" description="Low complexity" evidence="1">
    <location>
        <begin position="85"/>
        <end position="96"/>
    </location>
</feature>
<dbReference type="AlphaFoldDB" id="A0A340Y2E8"/>
<proteinExistence type="predicted"/>
<feature type="compositionally biased region" description="Low complexity" evidence="1">
    <location>
        <begin position="51"/>
        <end position="72"/>
    </location>
</feature>
<evidence type="ECO:0000256" key="1">
    <source>
        <dbReference type="SAM" id="MobiDB-lite"/>
    </source>
</evidence>
<dbReference type="InParanoid" id="A0A340Y2E8"/>
<name>A0A340Y2E8_LIPVE</name>
<evidence type="ECO:0000313" key="2">
    <source>
        <dbReference type="Proteomes" id="UP000265300"/>
    </source>
</evidence>
<evidence type="ECO:0000313" key="3">
    <source>
        <dbReference type="RefSeq" id="XP_007467856.1"/>
    </source>
</evidence>
<gene>
    <name evidence="3" type="primary">LOC103078145</name>
</gene>
<protein>
    <submittedName>
        <fullName evidence="3">Vegetative cell wall protein gp1-like</fullName>
    </submittedName>
</protein>
<dbReference type="KEGG" id="lve:103078145"/>
<sequence length="162" mass="16967">MRAAPTLPPEGSTCTKHKPFGNLVLQQVAGERRSAPSCLPSSLSPPPSSAPPLGRAPGRAGAASPSPGRPGRTAPSHPGNERRVPGLPGPARLGLPSRVRHPRPWSRVPQGPAGAPPPHPGPRVIRPIPHDRRGPNQSPDPIWRPPDCCHHAGYPGLCFSDP</sequence>
<dbReference type="RefSeq" id="XP_007467856.1">
    <property type="nucleotide sequence ID" value="XM_007467794.1"/>
</dbReference>
<dbReference type="GeneID" id="103078145"/>
<accession>A0A340Y2E8</accession>
<dbReference type="Proteomes" id="UP000265300">
    <property type="component" value="Unplaced"/>
</dbReference>
<feature type="region of interest" description="Disordered" evidence="1">
    <location>
        <begin position="1"/>
        <end position="20"/>
    </location>
</feature>